<dbReference type="EMBL" id="CP042467">
    <property type="protein sequence ID" value="QED30203.1"/>
    <property type="molecule type" value="Genomic_DNA"/>
</dbReference>
<keyword evidence="4" id="KW-1185">Reference proteome</keyword>
<proteinExistence type="predicted"/>
<feature type="domain" description="Disintegrin" evidence="2">
    <location>
        <begin position="178"/>
        <end position="279"/>
    </location>
</feature>
<evidence type="ECO:0000256" key="1">
    <source>
        <dbReference type="SAM" id="SignalP"/>
    </source>
</evidence>
<reference evidence="3 4" key="1">
    <citation type="submission" date="2019-08" db="EMBL/GenBank/DDBJ databases">
        <authorList>
            <person name="Liang Q."/>
        </authorList>
    </citation>
    <scope>NUCLEOTIDE SEQUENCE [LARGE SCALE GENOMIC DNA]</scope>
    <source>
        <strain evidence="3 4">V1718</strain>
    </source>
</reference>
<dbReference type="InterPro" id="IPR001762">
    <property type="entry name" value="Disintegrin_dom"/>
</dbReference>
<dbReference type="Proteomes" id="UP000321595">
    <property type="component" value="Chromosome"/>
</dbReference>
<feature type="chain" id="PRO_5023010555" description="Disintegrin domain-containing protein" evidence="1">
    <location>
        <begin position="21"/>
        <end position="457"/>
    </location>
</feature>
<gene>
    <name evidence="3" type="ORF">FRD01_23810</name>
</gene>
<protein>
    <recommendedName>
        <fullName evidence="2">Disintegrin domain-containing protein</fullName>
    </recommendedName>
</protein>
<organism evidence="3 4">
    <name type="scientific">Microvenator marinus</name>
    <dbReference type="NCBI Taxonomy" id="2600177"/>
    <lineage>
        <taxon>Bacteria</taxon>
        <taxon>Deltaproteobacteria</taxon>
        <taxon>Bradymonadales</taxon>
        <taxon>Microvenatoraceae</taxon>
        <taxon>Microvenator</taxon>
    </lineage>
</organism>
<dbReference type="PROSITE" id="PS51257">
    <property type="entry name" value="PROKAR_LIPOPROTEIN"/>
    <property type="match status" value="1"/>
</dbReference>
<evidence type="ECO:0000259" key="2">
    <source>
        <dbReference type="PROSITE" id="PS50214"/>
    </source>
</evidence>
<feature type="signal peptide" evidence="1">
    <location>
        <begin position="1"/>
        <end position="20"/>
    </location>
</feature>
<sequence>MKLLFLLFALMFLGCGNDVAKKPNTPAGTCGNGRLDTNETCDPGISSGEGSCQVSCGAGSCETAELVGSANECNLRCVRTPQACADGDGCCPQGCDASSDSDCTNTCGNGTVETPEICDGDCPTSCQGTACAPGVVVGSASTCDARCETEPIILCDDGDGCCAAGCDASNDSDCEMVGPSCGNGVVEAGELCDGNCPTACQPRNACETASLQGSAAQCNAGCEYDPISACVGGDGCCPAGCTNATDSDCSTTCGNNFIEPGETCDGNCPTSCTAPNACTRVTLTGDEEQCNVRCIEAQITQCQNNDGCCAAGCTTANDNDCACQPSTCQQLGAECGRPGNGCGQSLNCGQCASNETCSNFQCVPVSNGTLGAPCTGNENCTGGLTCVTTDTVTMVTYPNGYCTTFCAALIAPCTEGVCIGTTDAGLPLEVGNCHKPCTSSAQCRGGYSCVSGGCYPN</sequence>
<dbReference type="AlphaFoldDB" id="A0A5B8Y1E7"/>
<keyword evidence="1" id="KW-0732">Signal</keyword>
<name>A0A5B8Y1E7_9DELT</name>
<dbReference type="KEGG" id="bbae:FRD01_23810"/>
<dbReference type="OrthoDB" id="5376888at2"/>
<evidence type="ECO:0000313" key="3">
    <source>
        <dbReference type="EMBL" id="QED30203.1"/>
    </source>
</evidence>
<dbReference type="RefSeq" id="WP_146963689.1">
    <property type="nucleotide sequence ID" value="NZ_CP042467.1"/>
</dbReference>
<evidence type="ECO:0000313" key="4">
    <source>
        <dbReference type="Proteomes" id="UP000321595"/>
    </source>
</evidence>
<dbReference type="PROSITE" id="PS50214">
    <property type="entry name" value="DISINTEGRIN_2"/>
    <property type="match status" value="1"/>
</dbReference>
<accession>A0A5B8Y1E7</accession>